<evidence type="ECO:0000256" key="4">
    <source>
        <dbReference type="ARBA" id="ARBA00022618"/>
    </source>
</evidence>
<evidence type="ECO:0000256" key="1">
    <source>
        <dbReference type="ARBA" id="ARBA00004584"/>
    </source>
</evidence>
<organism evidence="11 12">
    <name type="scientific">Rynchops niger</name>
    <name type="common">Black skimmer</name>
    <dbReference type="NCBI Taxonomy" id="227184"/>
    <lineage>
        <taxon>Eukaryota</taxon>
        <taxon>Metazoa</taxon>
        <taxon>Chordata</taxon>
        <taxon>Craniata</taxon>
        <taxon>Vertebrata</taxon>
        <taxon>Euteleostomi</taxon>
        <taxon>Archelosauria</taxon>
        <taxon>Archosauria</taxon>
        <taxon>Dinosauria</taxon>
        <taxon>Saurischia</taxon>
        <taxon>Theropoda</taxon>
        <taxon>Coelurosauria</taxon>
        <taxon>Aves</taxon>
        <taxon>Neognathae</taxon>
        <taxon>Neoaves</taxon>
        <taxon>Charadriiformes</taxon>
        <taxon>Laridae</taxon>
        <taxon>Rynchops</taxon>
    </lineage>
</organism>
<keyword evidence="5" id="KW-0159">Chromosome partition</keyword>
<evidence type="ECO:0000256" key="6">
    <source>
        <dbReference type="ARBA" id="ARBA00023054"/>
    </source>
</evidence>
<feature type="non-terminal residue" evidence="11">
    <location>
        <position position="1"/>
    </location>
</feature>
<comment type="similarity">
    <text evidence="2">Belongs to the shugoshin family.</text>
</comment>
<feature type="compositionally biased region" description="Polar residues" evidence="9">
    <location>
        <begin position="1"/>
        <end position="27"/>
    </location>
</feature>
<protein>
    <submittedName>
        <fullName evidence="11">SGO1 protein</fullName>
    </submittedName>
</protein>
<dbReference type="GO" id="GO:0051177">
    <property type="term" value="P:meiotic sister chromatid cohesion"/>
    <property type="evidence" value="ECO:0007669"/>
    <property type="project" value="TreeGrafter"/>
</dbReference>
<evidence type="ECO:0000256" key="8">
    <source>
        <dbReference type="ARBA" id="ARBA00023328"/>
    </source>
</evidence>
<keyword evidence="3" id="KW-0158">Chromosome</keyword>
<keyword evidence="12" id="KW-1185">Reference proteome</keyword>
<dbReference type="Proteomes" id="UP000525416">
    <property type="component" value="Unassembled WGS sequence"/>
</dbReference>
<dbReference type="PANTHER" id="PTHR21577:SF3">
    <property type="entry name" value="SHUGOSHIN 1-RELATED"/>
    <property type="match status" value="1"/>
</dbReference>
<keyword evidence="8" id="KW-0137">Centromere</keyword>
<dbReference type="GO" id="GO:0045132">
    <property type="term" value="P:meiotic chromosome segregation"/>
    <property type="evidence" value="ECO:0007669"/>
    <property type="project" value="InterPro"/>
</dbReference>
<dbReference type="GO" id="GO:0051301">
    <property type="term" value="P:cell division"/>
    <property type="evidence" value="ECO:0007669"/>
    <property type="project" value="UniProtKB-KW"/>
</dbReference>
<feature type="region of interest" description="Disordered" evidence="9">
    <location>
        <begin position="1"/>
        <end position="36"/>
    </location>
</feature>
<dbReference type="GO" id="GO:0005634">
    <property type="term" value="C:nucleus"/>
    <property type="evidence" value="ECO:0007669"/>
    <property type="project" value="InterPro"/>
</dbReference>
<keyword evidence="6" id="KW-0175">Coiled coil</keyword>
<name>A0A7L1K635_RYNNI</name>
<comment type="subcellular location">
    <subcellularLocation>
        <location evidence="1">Chromosome</location>
        <location evidence="1">Centromere</location>
    </subcellularLocation>
</comment>
<dbReference type="OrthoDB" id="5990092at2759"/>
<evidence type="ECO:0000256" key="2">
    <source>
        <dbReference type="ARBA" id="ARBA00010845"/>
    </source>
</evidence>
<dbReference type="InterPro" id="IPR011515">
    <property type="entry name" value="Shugoshin_C"/>
</dbReference>
<dbReference type="AlphaFoldDB" id="A0A7L1K635"/>
<comment type="caution">
    <text evidence="11">The sequence shown here is derived from an EMBL/GenBank/DDBJ whole genome shotgun (WGS) entry which is preliminary data.</text>
</comment>
<proteinExistence type="inferred from homology"/>
<accession>A0A7L1K635</accession>
<evidence type="ECO:0000256" key="3">
    <source>
        <dbReference type="ARBA" id="ARBA00022454"/>
    </source>
</evidence>
<dbReference type="Pfam" id="PF07557">
    <property type="entry name" value="Shugoshin_C"/>
    <property type="match status" value="1"/>
</dbReference>
<dbReference type="GO" id="GO:0000776">
    <property type="term" value="C:kinetochore"/>
    <property type="evidence" value="ECO:0007669"/>
    <property type="project" value="TreeGrafter"/>
</dbReference>
<sequence>RKALQDLTNTSTQSPTSLPKSLQTLEENSAAPARRRRATICYKEPSLASKLRRGDQFTDTQFLDSPIYKVKNKISFKSKSKF</sequence>
<evidence type="ECO:0000256" key="5">
    <source>
        <dbReference type="ARBA" id="ARBA00022829"/>
    </source>
</evidence>
<keyword evidence="7" id="KW-0131">Cell cycle</keyword>
<dbReference type="InterPro" id="IPR038889">
    <property type="entry name" value="Shugoshin1/2"/>
</dbReference>
<feature type="non-terminal residue" evidence="11">
    <location>
        <position position="82"/>
    </location>
</feature>
<gene>
    <name evidence="11" type="primary">Sgo1_0</name>
    <name evidence="11" type="ORF">RYNNIG_R10843</name>
</gene>
<evidence type="ECO:0000259" key="10">
    <source>
        <dbReference type="Pfam" id="PF07557"/>
    </source>
</evidence>
<reference evidence="11 12" key="1">
    <citation type="submission" date="2019-09" db="EMBL/GenBank/DDBJ databases">
        <title>Bird 10,000 Genomes (B10K) Project - Family phase.</title>
        <authorList>
            <person name="Zhang G."/>
        </authorList>
    </citation>
    <scope>NUCLEOTIDE SEQUENCE [LARGE SCALE GENOMIC DNA]</scope>
    <source>
        <strain evidence="11">B10K-DU-002-16</strain>
        <tissue evidence="11">Muscle</tissue>
    </source>
</reference>
<evidence type="ECO:0000256" key="7">
    <source>
        <dbReference type="ARBA" id="ARBA00023306"/>
    </source>
</evidence>
<feature type="domain" description="Shugoshin C-terminal" evidence="10">
    <location>
        <begin position="32"/>
        <end position="53"/>
    </location>
</feature>
<dbReference type="PANTHER" id="PTHR21577">
    <property type="entry name" value="SHUGOSHIN"/>
    <property type="match status" value="1"/>
</dbReference>
<evidence type="ECO:0000313" key="12">
    <source>
        <dbReference type="Proteomes" id="UP000525416"/>
    </source>
</evidence>
<keyword evidence="4" id="KW-0132">Cell division</keyword>
<dbReference type="EMBL" id="VXBH01007167">
    <property type="protein sequence ID" value="NXN58251.1"/>
    <property type="molecule type" value="Genomic_DNA"/>
</dbReference>
<evidence type="ECO:0000256" key="9">
    <source>
        <dbReference type="SAM" id="MobiDB-lite"/>
    </source>
</evidence>
<evidence type="ECO:0000313" key="11">
    <source>
        <dbReference type="EMBL" id="NXN58251.1"/>
    </source>
</evidence>